<proteinExistence type="predicted"/>
<accession>A0AC35UHH9</accession>
<evidence type="ECO:0000313" key="1">
    <source>
        <dbReference type="Proteomes" id="UP000095286"/>
    </source>
</evidence>
<name>A0AC35UHH9_9BILA</name>
<organism evidence="1 2">
    <name type="scientific">Rhabditophanes sp. KR3021</name>
    <dbReference type="NCBI Taxonomy" id="114890"/>
    <lineage>
        <taxon>Eukaryota</taxon>
        <taxon>Metazoa</taxon>
        <taxon>Ecdysozoa</taxon>
        <taxon>Nematoda</taxon>
        <taxon>Chromadorea</taxon>
        <taxon>Rhabditida</taxon>
        <taxon>Tylenchina</taxon>
        <taxon>Panagrolaimomorpha</taxon>
        <taxon>Strongyloidoidea</taxon>
        <taxon>Alloionematidae</taxon>
        <taxon>Rhabditophanes</taxon>
    </lineage>
</organism>
<reference evidence="2" key="1">
    <citation type="submission" date="2016-11" db="UniProtKB">
        <authorList>
            <consortium name="WormBaseParasite"/>
        </authorList>
    </citation>
    <scope>IDENTIFICATION</scope>
    <source>
        <strain evidence="2">KR3021</strain>
    </source>
</reference>
<dbReference type="WBParaSite" id="RSKR_0001137900.1">
    <property type="protein sequence ID" value="RSKR_0001137900.1"/>
    <property type="gene ID" value="RSKR_0001137900"/>
</dbReference>
<sequence length="120" mass="13214">MAVAENFGALLQAGLSSKINLFTRDEVMMHSTYDDLWVIINENVYDLTTFADNHPGGLEVILEYAGLDCSAVFEDKNHSTLAYRMLDAFKIGKLFPETPTNTSISESNDFVVASMIGVAN</sequence>
<protein>
    <submittedName>
        <fullName evidence="2">Cytochrome b5 heme-binding domain-containing protein</fullName>
    </submittedName>
</protein>
<dbReference type="Proteomes" id="UP000095286">
    <property type="component" value="Unplaced"/>
</dbReference>
<evidence type="ECO:0000313" key="2">
    <source>
        <dbReference type="WBParaSite" id="RSKR_0001137900.1"/>
    </source>
</evidence>